<dbReference type="GO" id="GO:0008855">
    <property type="term" value="F:exodeoxyribonuclease VII activity"/>
    <property type="evidence" value="ECO:0007669"/>
    <property type="project" value="UniProtKB-UniRule"/>
</dbReference>
<dbReference type="EMBL" id="NOUV01000014">
    <property type="protein sequence ID" value="PDX87067.1"/>
    <property type="molecule type" value="Genomic_DNA"/>
</dbReference>
<reference evidence="7 8" key="1">
    <citation type="journal article" date="2017" name="Front. Microbiol.">
        <title>New Insights into the Diversity of the Genus Faecalibacterium.</title>
        <authorList>
            <person name="Benevides L."/>
            <person name="Burman S."/>
            <person name="Martin R."/>
            <person name="Robert V."/>
            <person name="Thomas M."/>
            <person name="Miquel S."/>
            <person name="Chain F."/>
            <person name="Sokol H."/>
            <person name="Bermudez-Humaran L.G."/>
            <person name="Morrison M."/>
            <person name="Langella P."/>
            <person name="Azevedo V.A."/>
            <person name="Chatel J.M."/>
            <person name="Soares S."/>
        </authorList>
    </citation>
    <scope>NUCLEOTIDE SEQUENCE [LARGE SCALE GENOMIC DNA]</scope>
    <source>
        <strain evidence="7 8">AHMP21</strain>
    </source>
</reference>
<evidence type="ECO:0000256" key="6">
    <source>
        <dbReference type="NCBIfam" id="TIGR01280"/>
    </source>
</evidence>
<dbReference type="GO" id="GO:0006308">
    <property type="term" value="P:DNA catabolic process"/>
    <property type="evidence" value="ECO:0007669"/>
    <property type="project" value="UniProtKB-UniRule"/>
</dbReference>
<dbReference type="Pfam" id="PF02609">
    <property type="entry name" value="Exonuc_VII_S"/>
    <property type="match status" value="1"/>
</dbReference>
<dbReference type="GO" id="GO:0009318">
    <property type="term" value="C:exodeoxyribonuclease VII complex"/>
    <property type="evidence" value="ECO:0007669"/>
    <property type="project" value="UniProtKB-UniRule"/>
</dbReference>
<gene>
    <name evidence="7" type="primary">xseB</name>
    <name evidence="7" type="ORF">CHR60_06440</name>
</gene>
<evidence type="ECO:0000313" key="8">
    <source>
        <dbReference type="Proteomes" id="UP000220904"/>
    </source>
</evidence>
<evidence type="ECO:0000256" key="3">
    <source>
        <dbReference type="ARBA" id="ARBA00022722"/>
    </source>
</evidence>
<protein>
    <recommendedName>
        <fullName evidence="6">Exodeoxyribonuclease VII small subunit</fullName>
        <ecNumber evidence="6">3.1.11.6</ecNumber>
    </recommendedName>
</protein>
<dbReference type="EC" id="3.1.11.6" evidence="6"/>
<evidence type="ECO:0000256" key="1">
    <source>
        <dbReference type="ARBA" id="ARBA00009998"/>
    </source>
</evidence>
<proteinExistence type="inferred from homology"/>
<dbReference type="InterPro" id="IPR037004">
    <property type="entry name" value="Exonuc_VII_ssu_sf"/>
</dbReference>
<comment type="caution">
    <text evidence="7">The sequence shown here is derived from an EMBL/GenBank/DDBJ whole genome shotgun (WGS) entry which is preliminary data.</text>
</comment>
<organism evidence="7 8">
    <name type="scientific">Faecalibacterium prausnitzii</name>
    <dbReference type="NCBI Taxonomy" id="853"/>
    <lineage>
        <taxon>Bacteria</taxon>
        <taxon>Bacillati</taxon>
        <taxon>Bacillota</taxon>
        <taxon>Clostridia</taxon>
        <taxon>Eubacteriales</taxon>
        <taxon>Oscillospiraceae</taxon>
        <taxon>Faecalibacterium</taxon>
    </lineage>
</organism>
<dbReference type="NCBIfam" id="TIGR01280">
    <property type="entry name" value="xseB"/>
    <property type="match status" value="1"/>
</dbReference>
<dbReference type="Proteomes" id="UP000220904">
    <property type="component" value="Unassembled WGS sequence"/>
</dbReference>
<accession>A0A2A7B6N6</accession>
<sequence length="63" mass="6969">MDRLEGILDQMQQPETTLAESVKLYAEAASLTDYCRATLEKASLQLDEIDAKRTAAPQPEADN</sequence>
<dbReference type="OrthoDB" id="1862464at2"/>
<dbReference type="SUPFAM" id="SSF116842">
    <property type="entry name" value="XseB-like"/>
    <property type="match status" value="1"/>
</dbReference>
<evidence type="ECO:0000256" key="4">
    <source>
        <dbReference type="ARBA" id="ARBA00022801"/>
    </source>
</evidence>
<keyword evidence="4" id="KW-0378">Hydrolase</keyword>
<dbReference type="AlphaFoldDB" id="A0A2A7B6N6"/>
<dbReference type="Gene3D" id="1.10.287.1040">
    <property type="entry name" value="Exonuclease VII, small subunit"/>
    <property type="match status" value="1"/>
</dbReference>
<evidence type="ECO:0000313" key="7">
    <source>
        <dbReference type="EMBL" id="PDX87067.1"/>
    </source>
</evidence>
<comment type="similarity">
    <text evidence="1">Belongs to the XseB family.</text>
</comment>
<name>A0A2A7B6N6_9FIRM</name>
<evidence type="ECO:0000256" key="5">
    <source>
        <dbReference type="ARBA" id="ARBA00022839"/>
    </source>
</evidence>
<dbReference type="InterPro" id="IPR003761">
    <property type="entry name" value="Exonuc_VII_S"/>
</dbReference>
<keyword evidence="3" id="KW-0540">Nuclease</keyword>
<keyword evidence="2" id="KW-0963">Cytoplasm</keyword>
<evidence type="ECO:0000256" key="2">
    <source>
        <dbReference type="ARBA" id="ARBA00022490"/>
    </source>
</evidence>
<keyword evidence="5" id="KW-0269">Exonuclease</keyword>